<sequence length="84" mass="9810">MTQDRFEELLGALHWGERTLAVVLGEHWTTVRRWRADPTRMPDNVERWLEHAAKSLLAHPLPKGWTPQVSYEGRKRHGQAAEED</sequence>
<dbReference type="Proteomes" id="UP001243009">
    <property type="component" value="Unassembled WGS sequence"/>
</dbReference>
<gene>
    <name evidence="2" type="ORF">Q7A36_28810</name>
</gene>
<evidence type="ECO:0000256" key="1">
    <source>
        <dbReference type="SAM" id="MobiDB-lite"/>
    </source>
</evidence>
<keyword evidence="3" id="KW-1185">Reference proteome</keyword>
<evidence type="ECO:0000313" key="3">
    <source>
        <dbReference type="Proteomes" id="UP001243009"/>
    </source>
</evidence>
<dbReference type="EMBL" id="JAUTWS010000046">
    <property type="protein sequence ID" value="MDO9712378.1"/>
    <property type="molecule type" value="Genomic_DNA"/>
</dbReference>
<comment type="caution">
    <text evidence="2">The sequence shown here is derived from an EMBL/GenBank/DDBJ whole genome shotgun (WGS) entry which is preliminary data.</text>
</comment>
<accession>A0ABT9E847</accession>
<name>A0ABT9E847_9PROT</name>
<protein>
    <recommendedName>
        <fullName evidence="4">Transcriptional regulator</fullName>
    </recommendedName>
</protein>
<dbReference type="RefSeq" id="WP_305107233.1">
    <property type="nucleotide sequence ID" value="NZ_JAUTWS010000046.1"/>
</dbReference>
<feature type="region of interest" description="Disordered" evidence="1">
    <location>
        <begin position="63"/>
        <end position="84"/>
    </location>
</feature>
<proteinExistence type="predicted"/>
<evidence type="ECO:0008006" key="4">
    <source>
        <dbReference type="Google" id="ProtNLM"/>
    </source>
</evidence>
<evidence type="ECO:0000313" key="2">
    <source>
        <dbReference type="EMBL" id="MDO9712378.1"/>
    </source>
</evidence>
<reference evidence="2 3" key="1">
    <citation type="submission" date="2023-08" db="EMBL/GenBank/DDBJ databases">
        <title>The draft genome sequence of Paracraurococcus sp. LOR1-02.</title>
        <authorList>
            <person name="Kingkaew E."/>
            <person name="Tanasupawat S."/>
        </authorList>
    </citation>
    <scope>NUCLEOTIDE SEQUENCE [LARGE SCALE GENOMIC DNA]</scope>
    <source>
        <strain evidence="2 3">LOR1-02</strain>
    </source>
</reference>
<organism evidence="2 3">
    <name type="scientific">Paracraurococcus lichenis</name>
    <dbReference type="NCBI Taxonomy" id="3064888"/>
    <lineage>
        <taxon>Bacteria</taxon>
        <taxon>Pseudomonadati</taxon>
        <taxon>Pseudomonadota</taxon>
        <taxon>Alphaproteobacteria</taxon>
        <taxon>Acetobacterales</taxon>
        <taxon>Roseomonadaceae</taxon>
        <taxon>Paracraurococcus</taxon>
    </lineage>
</organism>